<organism evidence="1 2">
    <name type="scientific">Faecalispora sporosphaeroides</name>
    <dbReference type="NCBI Taxonomy" id="1549"/>
    <lineage>
        <taxon>Bacteria</taxon>
        <taxon>Bacillati</taxon>
        <taxon>Bacillota</taxon>
        <taxon>Clostridia</taxon>
        <taxon>Eubacteriales</taxon>
        <taxon>Oscillospiraceae</taxon>
        <taxon>Faecalispora</taxon>
    </lineage>
</organism>
<comment type="caution">
    <text evidence="1">The sequence shown here is derived from an EMBL/GenBank/DDBJ whole genome shotgun (WGS) entry which is preliminary data.</text>
</comment>
<dbReference type="RefSeq" id="WP_326840788.1">
    <property type="nucleotide sequence ID" value="NZ_SVNY01000006.1"/>
</dbReference>
<protein>
    <submittedName>
        <fullName evidence="1">ParA family protein</fullName>
    </submittedName>
</protein>
<reference evidence="1" key="1">
    <citation type="submission" date="2019-04" db="EMBL/GenBank/DDBJ databases">
        <title>Evolution of Biomass-Degrading Anaerobic Consortia Revealed by Metagenomics.</title>
        <authorList>
            <person name="Peng X."/>
        </authorList>
    </citation>
    <scope>NUCLEOTIDE SEQUENCE</scope>
    <source>
        <strain evidence="1">SIG551</strain>
    </source>
</reference>
<dbReference type="InterPro" id="IPR027417">
    <property type="entry name" value="P-loop_NTPase"/>
</dbReference>
<gene>
    <name evidence="1" type="ORF">E7512_12000</name>
</gene>
<dbReference type="Gene3D" id="3.40.50.300">
    <property type="entry name" value="P-loop containing nucleotide triphosphate hydrolases"/>
    <property type="match status" value="1"/>
</dbReference>
<dbReference type="EMBL" id="SVNY01000006">
    <property type="protein sequence ID" value="MBE6834278.1"/>
    <property type="molecule type" value="Genomic_DNA"/>
</dbReference>
<dbReference type="Proteomes" id="UP000754750">
    <property type="component" value="Unassembled WGS sequence"/>
</dbReference>
<evidence type="ECO:0000313" key="1">
    <source>
        <dbReference type="EMBL" id="MBE6834278.1"/>
    </source>
</evidence>
<dbReference type="SUPFAM" id="SSF52540">
    <property type="entry name" value="P-loop containing nucleoside triphosphate hydrolases"/>
    <property type="match status" value="1"/>
</dbReference>
<evidence type="ECO:0000313" key="2">
    <source>
        <dbReference type="Proteomes" id="UP000754750"/>
    </source>
</evidence>
<dbReference type="CDD" id="cd01983">
    <property type="entry name" value="SIMIBI"/>
    <property type="match status" value="1"/>
</dbReference>
<name>A0A928KTB2_9FIRM</name>
<sequence length="247" mass="27392">MDDRQVLAVWGSPESGKTTTAVKIAKELEAMKYSVALISCDDSLPMLPILTPQGKQTHPSLGELLSLSRISQPEILKHCVPYGNMGNISLLGYRLDDNEKTYPEYSPNMAQNILIALTRLADKIVVDCSSRLMGNIFTTVALQSADAVLRVVNANLRSSVFLRSQQLMLTDASYHYDSHTVVLNNVKPNQDAAVYSEILGGASYVLPHIPTLEEQYETGTLMQSLFGREAKQYEPVIKTIVREVFEK</sequence>
<proteinExistence type="predicted"/>
<accession>A0A928KTB2</accession>
<dbReference type="AlphaFoldDB" id="A0A928KTB2"/>